<dbReference type="Proteomes" id="UP000799537">
    <property type="component" value="Unassembled WGS sequence"/>
</dbReference>
<evidence type="ECO:0000313" key="4">
    <source>
        <dbReference type="Proteomes" id="UP000799537"/>
    </source>
</evidence>
<dbReference type="EMBL" id="ML993598">
    <property type="protein sequence ID" value="KAF2166098.1"/>
    <property type="molecule type" value="Genomic_DNA"/>
</dbReference>
<keyword evidence="2" id="KW-0472">Membrane</keyword>
<keyword evidence="2" id="KW-0812">Transmembrane</keyword>
<feature type="region of interest" description="Disordered" evidence="1">
    <location>
        <begin position="1"/>
        <end position="30"/>
    </location>
</feature>
<feature type="compositionally biased region" description="Low complexity" evidence="1">
    <location>
        <begin position="46"/>
        <end position="89"/>
    </location>
</feature>
<dbReference type="RefSeq" id="XP_033666987.1">
    <property type="nucleotide sequence ID" value="XM_033806958.1"/>
</dbReference>
<keyword evidence="2" id="KW-1133">Transmembrane helix</keyword>
<gene>
    <name evidence="3" type="ORF">M409DRAFT_23825</name>
</gene>
<sequence>MDYLSDGGRNDDHNGPTEGQSWRGATDDDTYSTADMARLKHIMDIGTSSGQSSSTSKASPNASVSAFTTTSDRSSTSSRTGSSTTASETFLPQTDGLSSGAAAGIGIGSAAAGAMLALFVAFFIIRSKSSKPKDYGGSGDIRSTSSDDSPPRLDKTPGVVLSPLQRNGVGSSLPLLPPPTENSELVRMYSTLSTMIQNHAYSFFSQVSMGVGAAKQISSHRTLDEVLGLGAPVDAQVLADLLNGPERVIAVRFLLGWAIVSNIDPRASPDSTLLPPEFAGSLRTLGDNTNADPTLLSKWRHLTGALIAPTYGSHPSDVQILNHNNLKKLVDLLDEILEPLASSGESSNWRSNMEQIIKLGAQSGYTLLTQPTGWTFDWQATQTKSAKAVVVFPDLVQVEDDEGMRLDPPRHCNIKQVVNVGEMRRPCALCPKAAQTFSIKTAFETPPSHSQYLDGCQVHIARCYRATNADPQSNMPVEPLTAVETSINATFRLADFCLSVQRAPEDITIFS</sequence>
<proteinExistence type="predicted"/>
<feature type="transmembrane region" description="Helical" evidence="2">
    <location>
        <begin position="101"/>
        <end position="125"/>
    </location>
</feature>
<evidence type="ECO:0000256" key="1">
    <source>
        <dbReference type="SAM" id="MobiDB-lite"/>
    </source>
</evidence>
<organism evidence="3 4">
    <name type="scientific">Zasmidium cellare ATCC 36951</name>
    <dbReference type="NCBI Taxonomy" id="1080233"/>
    <lineage>
        <taxon>Eukaryota</taxon>
        <taxon>Fungi</taxon>
        <taxon>Dikarya</taxon>
        <taxon>Ascomycota</taxon>
        <taxon>Pezizomycotina</taxon>
        <taxon>Dothideomycetes</taxon>
        <taxon>Dothideomycetidae</taxon>
        <taxon>Mycosphaerellales</taxon>
        <taxon>Mycosphaerellaceae</taxon>
        <taxon>Zasmidium</taxon>
    </lineage>
</organism>
<name>A0A6A6CIT6_ZASCE</name>
<dbReference type="OrthoDB" id="3650890at2759"/>
<dbReference type="AlphaFoldDB" id="A0A6A6CIT6"/>
<feature type="region of interest" description="Disordered" evidence="1">
    <location>
        <begin position="130"/>
        <end position="158"/>
    </location>
</feature>
<evidence type="ECO:0000313" key="3">
    <source>
        <dbReference type="EMBL" id="KAF2166098.1"/>
    </source>
</evidence>
<evidence type="ECO:0000256" key="2">
    <source>
        <dbReference type="SAM" id="Phobius"/>
    </source>
</evidence>
<dbReference type="GeneID" id="54560230"/>
<protein>
    <submittedName>
        <fullName evidence="3">Uncharacterized protein</fullName>
    </submittedName>
</protein>
<keyword evidence="4" id="KW-1185">Reference proteome</keyword>
<accession>A0A6A6CIT6</accession>
<reference evidence="3" key="1">
    <citation type="journal article" date="2020" name="Stud. Mycol.">
        <title>101 Dothideomycetes genomes: a test case for predicting lifestyles and emergence of pathogens.</title>
        <authorList>
            <person name="Haridas S."/>
            <person name="Albert R."/>
            <person name="Binder M."/>
            <person name="Bloem J."/>
            <person name="Labutti K."/>
            <person name="Salamov A."/>
            <person name="Andreopoulos B."/>
            <person name="Baker S."/>
            <person name="Barry K."/>
            <person name="Bills G."/>
            <person name="Bluhm B."/>
            <person name="Cannon C."/>
            <person name="Castanera R."/>
            <person name="Culley D."/>
            <person name="Daum C."/>
            <person name="Ezra D."/>
            <person name="Gonzalez J."/>
            <person name="Henrissat B."/>
            <person name="Kuo A."/>
            <person name="Liang C."/>
            <person name="Lipzen A."/>
            <person name="Lutzoni F."/>
            <person name="Magnuson J."/>
            <person name="Mondo S."/>
            <person name="Nolan M."/>
            <person name="Ohm R."/>
            <person name="Pangilinan J."/>
            <person name="Park H.-J."/>
            <person name="Ramirez L."/>
            <person name="Alfaro M."/>
            <person name="Sun H."/>
            <person name="Tritt A."/>
            <person name="Yoshinaga Y."/>
            <person name="Zwiers L.-H."/>
            <person name="Turgeon B."/>
            <person name="Goodwin S."/>
            <person name="Spatafora J."/>
            <person name="Crous P."/>
            <person name="Grigoriev I."/>
        </authorList>
    </citation>
    <scope>NUCLEOTIDE SEQUENCE</scope>
    <source>
        <strain evidence="3">ATCC 36951</strain>
    </source>
</reference>
<feature type="region of interest" description="Disordered" evidence="1">
    <location>
        <begin position="42"/>
        <end position="95"/>
    </location>
</feature>